<keyword evidence="2" id="KW-1185">Reference proteome</keyword>
<evidence type="ECO:0000313" key="2">
    <source>
        <dbReference type="Proteomes" id="UP000076761"/>
    </source>
</evidence>
<organism evidence="1 2">
    <name type="scientific">Neolentinus lepideus HHB14362 ss-1</name>
    <dbReference type="NCBI Taxonomy" id="1314782"/>
    <lineage>
        <taxon>Eukaryota</taxon>
        <taxon>Fungi</taxon>
        <taxon>Dikarya</taxon>
        <taxon>Basidiomycota</taxon>
        <taxon>Agaricomycotina</taxon>
        <taxon>Agaricomycetes</taxon>
        <taxon>Gloeophyllales</taxon>
        <taxon>Gloeophyllaceae</taxon>
        <taxon>Neolentinus</taxon>
    </lineage>
</organism>
<dbReference type="AlphaFoldDB" id="A0A165RD77"/>
<sequence>MFLSLCKRLCEWPPKVNYDSQKLCSKRCRIHPPYVRLVTSTPLIIHQRSSMYIQQDCLKPNKHVAGSGSDQKWEGEGDCLIWVELRRKFLGSPKGEFSGAPRLRRVCWCGGVARSRGRNGRPRGCLFCEHLENFDLGCHYIHCTDIEEVRISV</sequence>
<reference evidence="1 2" key="1">
    <citation type="journal article" date="2016" name="Mol. Biol. Evol.">
        <title>Comparative Genomics of Early-Diverging Mushroom-Forming Fungi Provides Insights into the Origins of Lignocellulose Decay Capabilities.</title>
        <authorList>
            <person name="Nagy L.G."/>
            <person name="Riley R."/>
            <person name="Tritt A."/>
            <person name="Adam C."/>
            <person name="Daum C."/>
            <person name="Floudas D."/>
            <person name="Sun H."/>
            <person name="Yadav J.S."/>
            <person name="Pangilinan J."/>
            <person name="Larsson K.H."/>
            <person name="Matsuura K."/>
            <person name="Barry K."/>
            <person name="Labutti K."/>
            <person name="Kuo R."/>
            <person name="Ohm R.A."/>
            <person name="Bhattacharya S.S."/>
            <person name="Shirouzu T."/>
            <person name="Yoshinaga Y."/>
            <person name="Martin F.M."/>
            <person name="Grigoriev I.V."/>
            <person name="Hibbett D.S."/>
        </authorList>
    </citation>
    <scope>NUCLEOTIDE SEQUENCE [LARGE SCALE GENOMIC DNA]</scope>
    <source>
        <strain evidence="1 2">HHB14362 ss-1</strain>
    </source>
</reference>
<protein>
    <submittedName>
        <fullName evidence="1">Uncharacterized protein</fullName>
    </submittedName>
</protein>
<dbReference type="Proteomes" id="UP000076761">
    <property type="component" value="Unassembled WGS sequence"/>
</dbReference>
<gene>
    <name evidence="1" type="ORF">NEOLEDRAFT_1136118</name>
</gene>
<dbReference type="InParanoid" id="A0A165RD77"/>
<proteinExistence type="predicted"/>
<accession>A0A165RD77</accession>
<dbReference type="EMBL" id="KV425583">
    <property type="protein sequence ID" value="KZT23648.1"/>
    <property type="molecule type" value="Genomic_DNA"/>
</dbReference>
<name>A0A165RD77_9AGAM</name>
<evidence type="ECO:0000313" key="1">
    <source>
        <dbReference type="EMBL" id="KZT23648.1"/>
    </source>
</evidence>